<keyword evidence="2" id="KW-0328">Glycosyltransferase</keyword>
<gene>
    <name evidence="2" type="ORF">KMZ93_09540</name>
</gene>
<dbReference type="EMBL" id="CP076136">
    <property type="protein sequence ID" value="QWG25091.1"/>
    <property type="molecule type" value="Genomic_DNA"/>
</dbReference>
<sequence>MNSLLAVSWTMPPIVLPRSIQIARTLKALGHLGWQSEVISTTVASNVGANLDEEFAKLYRDAYRQRHVEHRESVVASSPWRRIQRRFRSPDNVDEANWIERSTRYIVQQCRQQKCDILVTFAQPWIDHVVGLEVRRRRHVPWLAHFSDPWVDSPYYDSSVPEIARKLELWRVQERKVIETADIVVFVTQQTADLVMRKYPPVMRRKVRIVPHGFDRDTLTSPPAVDRSAELRIVYVGNIYAGTRHPIYLFEAAAEMHAKSSLAGRLRLDFYGHCPAEVAAKVTELGIGSLVTFHGTVGYLDSLRYAAEADLLLLIDAPSDLSVFLPSKIVDYLMLKKPILALTPSEGASREVLSPLGHFVVAPTDKSAMIDTLAGILARNAQGKPLAAFREDVDAFDIKNTTRLFDEALRDAMAVSKQR</sequence>
<feature type="domain" description="Glycosyltransferase subfamily 4-like N-terminal" evidence="1">
    <location>
        <begin position="22"/>
        <end position="213"/>
    </location>
</feature>
<dbReference type="EC" id="2.4.-.-" evidence="2"/>
<dbReference type="Pfam" id="PF13579">
    <property type="entry name" value="Glyco_trans_4_4"/>
    <property type="match status" value="1"/>
</dbReference>
<accession>A0A975P2A7</accession>
<evidence type="ECO:0000313" key="3">
    <source>
        <dbReference type="Proteomes" id="UP000676951"/>
    </source>
</evidence>
<dbReference type="RefSeq" id="WP_215605831.1">
    <property type="nucleotide sequence ID" value="NZ_CP076136.1"/>
</dbReference>
<protein>
    <submittedName>
        <fullName evidence="2">Glycosyltransferase</fullName>
        <ecNumber evidence="2">2.4.-.-</ecNumber>
    </submittedName>
</protein>
<dbReference type="AlphaFoldDB" id="A0A975P2A7"/>
<reference evidence="2 3" key="1">
    <citation type="submission" date="2021-06" db="EMBL/GenBank/DDBJ databases">
        <title>Bradyrhizobium sp. S2-11-4 Genome sequencing.</title>
        <authorList>
            <person name="Jin L."/>
        </authorList>
    </citation>
    <scope>NUCLEOTIDE SEQUENCE [LARGE SCALE GENOMIC DNA]</scope>
    <source>
        <strain evidence="2 3">S2-11-4</strain>
    </source>
</reference>
<evidence type="ECO:0000259" key="1">
    <source>
        <dbReference type="Pfam" id="PF13579"/>
    </source>
</evidence>
<dbReference type="Gene3D" id="3.40.50.2000">
    <property type="entry name" value="Glycogen Phosphorylase B"/>
    <property type="match status" value="2"/>
</dbReference>
<organism evidence="2 3">
    <name type="scientific">Bradyrhizobium sediminis</name>
    <dbReference type="NCBI Taxonomy" id="2840469"/>
    <lineage>
        <taxon>Bacteria</taxon>
        <taxon>Pseudomonadati</taxon>
        <taxon>Pseudomonadota</taxon>
        <taxon>Alphaproteobacteria</taxon>
        <taxon>Hyphomicrobiales</taxon>
        <taxon>Nitrobacteraceae</taxon>
        <taxon>Bradyrhizobium</taxon>
    </lineage>
</organism>
<proteinExistence type="predicted"/>
<dbReference type="GO" id="GO:0016757">
    <property type="term" value="F:glycosyltransferase activity"/>
    <property type="evidence" value="ECO:0007669"/>
    <property type="project" value="UniProtKB-KW"/>
</dbReference>
<dbReference type="SUPFAM" id="SSF53756">
    <property type="entry name" value="UDP-Glycosyltransferase/glycogen phosphorylase"/>
    <property type="match status" value="1"/>
</dbReference>
<dbReference type="InterPro" id="IPR028098">
    <property type="entry name" value="Glyco_trans_4-like_N"/>
</dbReference>
<name>A0A975P2A7_9BRAD</name>
<dbReference type="Pfam" id="PF13692">
    <property type="entry name" value="Glyco_trans_1_4"/>
    <property type="match status" value="1"/>
</dbReference>
<evidence type="ECO:0000313" key="2">
    <source>
        <dbReference type="EMBL" id="QWG25091.1"/>
    </source>
</evidence>
<keyword evidence="2" id="KW-0808">Transferase</keyword>
<dbReference type="Proteomes" id="UP000676951">
    <property type="component" value="Chromosome"/>
</dbReference>
<keyword evidence="3" id="KW-1185">Reference proteome</keyword>